<organism evidence="6 7">
    <name type="scientific">Nocardioides fonticola</name>
    <dbReference type="NCBI Taxonomy" id="450363"/>
    <lineage>
        <taxon>Bacteria</taxon>
        <taxon>Bacillati</taxon>
        <taxon>Actinomycetota</taxon>
        <taxon>Actinomycetes</taxon>
        <taxon>Propionibacteriales</taxon>
        <taxon>Nocardioidaceae</taxon>
        <taxon>Nocardioides</taxon>
    </lineage>
</organism>
<dbReference type="InterPro" id="IPR005119">
    <property type="entry name" value="LysR_subst-bd"/>
</dbReference>
<comment type="caution">
    <text evidence="6">The sequence shown here is derived from an EMBL/GenBank/DDBJ whole genome shotgun (WGS) entry which is preliminary data.</text>
</comment>
<dbReference type="PANTHER" id="PTHR30346">
    <property type="entry name" value="TRANSCRIPTIONAL DUAL REGULATOR HCAR-RELATED"/>
    <property type="match status" value="1"/>
</dbReference>
<dbReference type="RefSeq" id="WP_344733256.1">
    <property type="nucleotide sequence ID" value="NZ_BAAAZH010000013.1"/>
</dbReference>
<dbReference type="InterPro" id="IPR000847">
    <property type="entry name" value="LysR_HTH_N"/>
</dbReference>
<dbReference type="Proteomes" id="UP001501495">
    <property type="component" value="Unassembled WGS sequence"/>
</dbReference>
<dbReference type="CDD" id="cd08423">
    <property type="entry name" value="PBP2_LTTR_like_6"/>
    <property type="match status" value="1"/>
</dbReference>
<dbReference type="SUPFAM" id="SSF46785">
    <property type="entry name" value="Winged helix' DNA-binding domain"/>
    <property type="match status" value="1"/>
</dbReference>
<dbReference type="InterPro" id="IPR036388">
    <property type="entry name" value="WH-like_DNA-bd_sf"/>
</dbReference>
<evidence type="ECO:0000256" key="1">
    <source>
        <dbReference type="ARBA" id="ARBA00009437"/>
    </source>
</evidence>
<dbReference type="PANTHER" id="PTHR30346:SF29">
    <property type="entry name" value="LYSR SUBSTRATE-BINDING"/>
    <property type="match status" value="1"/>
</dbReference>
<keyword evidence="3" id="KW-0238">DNA-binding</keyword>
<evidence type="ECO:0000256" key="3">
    <source>
        <dbReference type="ARBA" id="ARBA00023125"/>
    </source>
</evidence>
<dbReference type="Pfam" id="PF00126">
    <property type="entry name" value="HTH_1"/>
    <property type="match status" value="1"/>
</dbReference>
<protein>
    <submittedName>
        <fullName evidence="6">LysR family transcriptional regulator</fullName>
    </submittedName>
</protein>
<dbReference type="PRINTS" id="PR00039">
    <property type="entry name" value="HTHLYSR"/>
</dbReference>
<comment type="similarity">
    <text evidence="1">Belongs to the LysR transcriptional regulatory family.</text>
</comment>
<dbReference type="Gene3D" id="1.10.10.10">
    <property type="entry name" value="Winged helix-like DNA-binding domain superfamily/Winged helix DNA-binding domain"/>
    <property type="match status" value="1"/>
</dbReference>
<proteinExistence type="inferred from homology"/>
<gene>
    <name evidence="6" type="ORF">GCM10022215_20380</name>
</gene>
<dbReference type="EMBL" id="BAAAZH010000013">
    <property type="protein sequence ID" value="GAA4118629.1"/>
    <property type="molecule type" value="Genomic_DNA"/>
</dbReference>
<reference evidence="7" key="1">
    <citation type="journal article" date="2019" name="Int. J. Syst. Evol. Microbiol.">
        <title>The Global Catalogue of Microorganisms (GCM) 10K type strain sequencing project: providing services to taxonomists for standard genome sequencing and annotation.</title>
        <authorList>
            <consortium name="The Broad Institute Genomics Platform"/>
            <consortium name="The Broad Institute Genome Sequencing Center for Infectious Disease"/>
            <person name="Wu L."/>
            <person name="Ma J."/>
        </authorList>
    </citation>
    <scope>NUCLEOTIDE SEQUENCE [LARGE SCALE GENOMIC DNA]</scope>
    <source>
        <strain evidence="7">JCM 16703</strain>
    </source>
</reference>
<keyword evidence="2" id="KW-0805">Transcription regulation</keyword>
<name>A0ABP7XJG0_9ACTN</name>
<dbReference type="Gene3D" id="3.40.190.10">
    <property type="entry name" value="Periplasmic binding protein-like II"/>
    <property type="match status" value="2"/>
</dbReference>
<accession>A0ABP7XJG0</accession>
<dbReference type="Pfam" id="PF03466">
    <property type="entry name" value="LysR_substrate"/>
    <property type="match status" value="1"/>
</dbReference>
<evidence type="ECO:0000313" key="7">
    <source>
        <dbReference type="Proteomes" id="UP001501495"/>
    </source>
</evidence>
<dbReference type="SUPFAM" id="SSF53850">
    <property type="entry name" value="Periplasmic binding protein-like II"/>
    <property type="match status" value="1"/>
</dbReference>
<keyword evidence="7" id="KW-1185">Reference proteome</keyword>
<evidence type="ECO:0000259" key="5">
    <source>
        <dbReference type="PROSITE" id="PS50931"/>
    </source>
</evidence>
<dbReference type="PROSITE" id="PS50931">
    <property type="entry name" value="HTH_LYSR"/>
    <property type="match status" value="1"/>
</dbReference>
<evidence type="ECO:0000256" key="2">
    <source>
        <dbReference type="ARBA" id="ARBA00023015"/>
    </source>
</evidence>
<evidence type="ECO:0000256" key="4">
    <source>
        <dbReference type="ARBA" id="ARBA00023163"/>
    </source>
</evidence>
<keyword evidence="4" id="KW-0804">Transcription</keyword>
<dbReference type="InterPro" id="IPR036390">
    <property type="entry name" value="WH_DNA-bd_sf"/>
</dbReference>
<sequence>MLDPRRVVLFRSVVRAGSISAAARDLGWTQPAVSQHLQALERSAGCRLLERGPGGVVPTEAGRLLLARADTIAGELHLAEEELAAVAQLRRGRVRLAAYPSAAATVVPRAISLLQTRHPELDVELTEAEPPEATEELRAGAVDLALVFDYADDAVDPLPGVVRVPLGEEPVDLVLPAERAAGLGRRPRLAALADDPWIVGCVRCRAHAVRRCAEAGFEPRVRHVSDDYVVVQQLVALGLGVSLLPRTALEAYRHPEVVVVSGAAYGTRRRALLHRTAADGVPAVRALAEALAVSG</sequence>
<feature type="domain" description="HTH lysR-type" evidence="5">
    <location>
        <begin position="2"/>
        <end position="59"/>
    </location>
</feature>
<evidence type="ECO:0000313" key="6">
    <source>
        <dbReference type="EMBL" id="GAA4118629.1"/>
    </source>
</evidence>